<accession>A0A0E9V7M2</accession>
<proteinExistence type="predicted"/>
<dbReference type="EMBL" id="GBXM01034458">
    <property type="protein sequence ID" value="JAH74119.1"/>
    <property type="molecule type" value="Transcribed_RNA"/>
</dbReference>
<organism evidence="1">
    <name type="scientific">Anguilla anguilla</name>
    <name type="common">European freshwater eel</name>
    <name type="synonym">Muraena anguilla</name>
    <dbReference type="NCBI Taxonomy" id="7936"/>
    <lineage>
        <taxon>Eukaryota</taxon>
        <taxon>Metazoa</taxon>
        <taxon>Chordata</taxon>
        <taxon>Craniata</taxon>
        <taxon>Vertebrata</taxon>
        <taxon>Euteleostomi</taxon>
        <taxon>Actinopterygii</taxon>
        <taxon>Neopterygii</taxon>
        <taxon>Teleostei</taxon>
        <taxon>Anguilliformes</taxon>
        <taxon>Anguillidae</taxon>
        <taxon>Anguilla</taxon>
    </lineage>
</organism>
<reference evidence="1" key="1">
    <citation type="submission" date="2014-11" db="EMBL/GenBank/DDBJ databases">
        <authorList>
            <person name="Amaro Gonzalez C."/>
        </authorList>
    </citation>
    <scope>NUCLEOTIDE SEQUENCE</scope>
</reference>
<evidence type="ECO:0000313" key="1">
    <source>
        <dbReference type="EMBL" id="JAH74119.1"/>
    </source>
</evidence>
<sequence length="53" mass="6044">MPGSKQYAEFQETLGQACQFIRYPGHCLLDAISLLALLVNSLYTDLHYLDIIR</sequence>
<reference evidence="1" key="2">
    <citation type="journal article" date="2015" name="Fish Shellfish Immunol.">
        <title>Early steps in the European eel (Anguilla anguilla)-Vibrio vulnificus interaction in the gills: Role of the RtxA13 toxin.</title>
        <authorList>
            <person name="Callol A."/>
            <person name="Pajuelo D."/>
            <person name="Ebbesson L."/>
            <person name="Teles M."/>
            <person name="MacKenzie S."/>
            <person name="Amaro C."/>
        </authorList>
    </citation>
    <scope>NUCLEOTIDE SEQUENCE</scope>
</reference>
<dbReference type="AlphaFoldDB" id="A0A0E9V7M2"/>
<name>A0A0E9V7M2_ANGAN</name>
<protein>
    <submittedName>
        <fullName evidence="1">Uncharacterized protein</fullName>
    </submittedName>
</protein>